<dbReference type="EMBL" id="CP030032">
    <property type="protein sequence ID" value="AWV87813.1"/>
    <property type="molecule type" value="Genomic_DNA"/>
</dbReference>
<feature type="compositionally biased region" description="Low complexity" evidence="1">
    <location>
        <begin position="16"/>
        <end position="31"/>
    </location>
</feature>
<gene>
    <name evidence="2" type="ORF">DN745_00070</name>
</gene>
<reference evidence="2 3" key="1">
    <citation type="submission" date="2018-06" db="EMBL/GenBank/DDBJ databases">
        <title>Lujinxingia sediminis gen. nov. sp. nov., a new facultative anaerobic member of the class Deltaproteobacteria, and proposal of Lujinxingaceae fam. nov.</title>
        <authorList>
            <person name="Guo L.-Y."/>
            <person name="Li C.-M."/>
            <person name="Wang S."/>
            <person name="Du Z.-J."/>
        </authorList>
    </citation>
    <scope>NUCLEOTIDE SEQUENCE [LARGE SCALE GENOMIC DNA]</scope>
    <source>
        <strain evidence="2 3">FA350</strain>
    </source>
</reference>
<sequence length="271" mass="28970">MVAMLVCGGCQSAPQASADDLAASEAASNEAAPRESSDAEQTPKRSEEALDTLLRLAGGGERELATDYFVYVAGSMIVMEADVEADMAAYYRAQESAAFAPPIWGWAVAHKEDARVEKVLEAAEARGLPARAIYAEFLTSGAPGTMDPARLPEPTRPLAAELEAPSRAEKLRATAVLAEGPEYLTDMATLLIGHLLGASDPAAIAGDDTITVKDLSALQQEFQAAGLAEQKSLEALFEYVERDQICASWELWREYPDSAPKPVHERGCEGR</sequence>
<dbReference type="KEGG" id="bsed:DN745_00070"/>
<dbReference type="Proteomes" id="UP000249799">
    <property type="component" value="Chromosome"/>
</dbReference>
<evidence type="ECO:0000313" key="3">
    <source>
        <dbReference type="Proteomes" id="UP000249799"/>
    </source>
</evidence>
<feature type="region of interest" description="Disordered" evidence="1">
    <location>
        <begin position="12"/>
        <end position="46"/>
    </location>
</feature>
<accession>A0A2Z4FFX8</accession>
<evidence type="ECO:0000313" key="2">
    <source>
        <dbReference type="EMBL" id="AWV87813.1"/>
    </source>
</evidence>
<organism evidence="2 3">
    <name type="scientific">Bradymonas sediminis</name>
    <dbReference type="NCBI Taxonomy" id="1548548"/>
    <lineage>
        <taxon>Bacteria</taxon>
        <taxon>Deltaproteobacteria</taxon>
        <taxon>Bradymonadales</taxon>
        <taxon>Bradymonadaceae</taxon>
        <taxon>Bradymonas</taxon>
    </lineage>
</organism>
<name>A0A2Z4FFX8_9DELT</name>
<protein>
    <submittedName>
        <fullName evidence="2">Uncharacterized protein</fullName>
    </submittedName>
</protein>
<proteinExistence type="predicted"/>
<feature type="compositionally biased region" description="Basic and acidic residues" evidence="1">
    <location>
        <begin position="32"/>
        <end position="46"/>
    </location>
</feature>
<evidence type="ECO:0000256" key="1">
    <source>
        <dbReference type="SAM" id="MobiDB-lite"/>
    </source>
</evidence>
<dbReference type="AlphaFoldDB" id="A0A2Z4FFX8"/>
<keyword evidence="3" id="KW-1185">Reference proteome</keyword>